<sequence length="67" mass="7805">MRGTWHSETSVTKAPLQTLAIHRPLSQDSVQLRMRMHRTIIKISSSSSSCWPKYEVKRFSGWIWSSD</sequence>
<gene>
    <name evidence="1" type="ORF">ANANG_G00256690</name>
</gene>
<comment type="caution">
    <text evidence="1">The sequence shown here is derived from an EMBL/GenBank/DDBJ whole genome shotgun (WGS) entry which is preliminary data.</text>
</comment>
<evidence type="ECO:0000313" key="1">
    <source>
        <dbReference type="EMBL" id="KAG5836566.1"/>
    </source>
</evidence>
<dbReference type="Proteomes" id="UP001044222">
    <property type="component" value="Chromosome 14"/>
</dbReference>
<dbReference type="EMBL" id="JAFIRN010000014">
    <property type="protein sequence ID" value="KAG5836566.1"/>
    <property type="molecule type" value="Genomic_DNA"/>
</dbReference>
<organism evidence="1 2">
    <name type="scientific">Anguilla anguilla</name>
    <name type="common">European freshwater eel</name>
    <name type="synonym">Muraena anguilla</name>
    <dbReference type="NCBI Taxonomy" id="7936"/>
    <lineage>
        <taxon>Eukaryota</taxon>
        <taxon>Metazoa</taxon>
        <taxon>Chordata</taxon>
        <taxon>Craniata</taxon>
        <taxon>Vertebrata</taxon>
        <taxon>Euteleostomi</taxon>
        <taxon>Actinopterygii</taxon>
        <taxon>Neopterygii</taxon>
        <taxon>Teleostei</taxon>
        <taxon>Anguilliformes</taxon>
        <taxon>Anguillidae</taxon>
        <taxon>Anguilla</taxon>
    </lineage>
</organism>
<keyword evidence="2" id="KW-1185">Reference proteome</keyword>
<name>A0A9D3LT54_ANGAN</name>
<proteinExistence type="predicted"/>
<protein>
    <submittedName>
        <fullName evidence="1">Uncharacterized protein</fullName>
    </submittedName>
</protein>
<reference evidence="1" key="1">
    <citation type="submission" date="2021-01" db="EMBL/GenBank/DDBJ databases">
        <title>A chromosome-scale assembly of European eel, Anguilla anguilla.</title>
        <authorList>
            <person name="Henkel C."/>
            <person name="Jong-Raadsen S.A."/>
            <person name="Dufour S."/>
            <person name="Weltzien F.-A."/>
            <person name="Palstra A.P."/>
            <person name="Pelster B."/>
            <person name="Spaink H.P."/>
            <person name="Van Den Thillart G.E."/>
            <person name="Jansen H."/>
            <person name="Zahm M."/>
            <person name="Klopp C."/>
            <person name="Cedric C."/>
            <person name="Louis A."/>
            <person name="Berthelot C."/>
            <person name="Parey E."/>
            <person name="Roest Crollius H."/>
            <person name="Montfort J."/>
            <person name="Robinson-Rechavi M."/>
            <person name="Bucao C."/>
            <person name="Bouchez O."/>
            <person name="Gislard M."/>
            <person name="Lluch J."/>
            <person name="Milhes M."/>
            <person name="Lampietro C."/>
            <person name="Lopez Roques C."/>
            <person name="Donnadieu C."/>
            <person name="Braasch I."/>
            <person name="Desvignes T."/>
            <person name="Postlethwait J."/>
            <person name="Bobe J."/>
            <person name="Guiguen Y."/>
            <person name="Dirks R."/>
        </authorList>
    </citation>
    <scope>NUCLEOTIDE SEQUENCE</scope>
    <source>
        <strain evidence="1">Tag_6206</strain>
        <tissue evidence="1">Liver</tissue>
    </source>
</reference>
<accession>A0A9D3LT54</accession>
<evidence type="ECO:0000313" key="2">
    <source>
        <dbReference type="Proteomes" id="UP001044222"/>
    </source>
</evidence>
<dbReference type="AlphaFoldDB" id="A0A9D3LT54"/>